<dbReference type="RefSeq" id="WP_227177391.1">
    <property type="nucleotide sequence ID" value="NZ_JAJBZT010000001.1"/>
</dbReference>
<dbReference type="Proteomes" id="UP001165395">
    <property type="component" value="Unassembled WGS sequence"/>
</dbReference>
<evidence type="ECO:0000256" key="3">
    <source>
        <dbReference type="ARBA" id="ARBA00038054"/>
    </source>
</evidence>
<sequence>MKVSVPLAKSYRLLNHGPVTLVSAADEQEQNVMAAAWAMALDFEPAKVAVVLDKQTHTRQLIEKTGEFVLNIPSKQLAKLTLQVGSTSGKEINKWTSFDIQKEAETDSRIPLLKDCAAWLHCRVISEPHNQQTYDLFIGEVIAAWADDLAFENGHWDFKDESLKTLHYVAGGHFFVTGEAIEVSSGLDSPD</sequence>
<evidence type="ECO:0000313" key="5">
    <source>
        <dbReference type="EMBL" id="MCB6182023.1"/>
    </source>
</evidence>
<dbReference type="EMBL" id="JAJBZT010000001">
    <property type="protein sequence ID" value="MCB6182023.1"/>
    <property type="molecule type" value="Genomic_DNA"/>
</dbReference>
<dbReference type="SUPFAM" id="SSF50475">
    <property type="entry name" value="FMN-binding split barrel"/>
    <property type="match status" value="1"/>
</dbReference>
<dbReference type="PANTHER" id="PTHR43567:SF1">
    <property type="entry name" value="FLAVOREDOXIN"/>
    <property type="match status" value="1"/>
</dbReference>
<evidence type="ECO:0000256" key="2">
    <source>
        <dbReference type="ARBA" id="ARBA00022630"/>
    </source>
</evidence>
<evidence type="ECO:0000256" key="1">
    <source>
        <dbReference type="ARBA" id="ARBA00001917"/>
    </source>
</evidence>
<dbReference type="InterPro" id="IPR002563">
    <property type="entry name" value="Flavin_Rdtase-like_dom"/>
</dbReference>
<feature type="domain" description="Flavin reductase like" evidence="4">
    <location>
        <begin position="12"/>
        <end position="158"/>
    </location>
</feature>
<organism evidence="5 6">
    <name type="scientific">Leeia speluncae</name>
    <dbReference type="NCBI Taxonomy" id="2884804"/>
    <lineage>
        <taxon>Bacteria</taxon>
        <taxon>Pseudomonadati</taxon>
        <taxon>Pseudomonadota</taxon>
        <taxon>Betaproteobacteria</taxon>
        <taxon>Neisseriales</taxon>
        <taxon>Leeiaceae</taxon>
        <taxon>Leeia</taxon>
    </lineage>
</organism>
<keyword evidence="2" id="KW-0285">Flavoprotein</keyword>
<proteinExistence type="inferred from homology"/>
<comment type="caution">
    <text evidence="5">The sequence shown here is derived from an EMBL/GenBank/DDBJ whole genome shotgun (WGS) entry which is preliminary data.</text>
</comment>
<dbReference type="Gene3D" id="2.30.110.10">
    <property type="entry name" value="Electron Transport, Fmn-binding Protein, Chain A"/>
    <property type="match status" value="1"/>
</dbReference>
<dbReference type="InterPro" id="IPR012349">
    <property type="entry name" value="Split_barrel_FMN-bd"/>
</dbReference>
<dbReference type="Pfam" id="PF01613">
    <property type="entry name" value="Flavin_Reduct"/>
    <property type="match status" value="1"/>
</dbReference>
<gene>
    <name evidence="5" type="ORF">LIN78_00440</name>
</gene>
<name>A0ABS8D224_9NEIS</name>
<keyword evidence="6" id="KW-1185">Reference proteome</keyword>
<dbReference type="InterPro" id="IPR052174">
    <property type="entry name" value="Flavoredoxin"/>
</dbReference>
<comment type="similarity">
    <text evidence="3">Belongs to the flavoredoxin family.</text>
</comment>
<dbReference type="PANTHER" id="PTHR43567">
    <property type="entry name" value="FLAVOREDOXIN-RELATED-RELATED"/>
    <property type="match status" value="1"/>
</dbReference>
<reference evidence="5" key="1">
    <citation type="submission" date="2021-10" db="EMBL/GenBank/DDBJ databases">
        <title>The complete genome sequence of Leeia sp. TBRC 13508.</title>
        <authorList>
            <person name="Charoenyingcharoen P."/>
            <person name="Yukphan P."/>
        </authorList>
    </citation>
    <scope>NUCLEOTIDE SEQUENCE</scope>
    <source>
        <strain evidence="5">TBRC 13508</strain>
    </source>
</reference>
<evidence type="ECO:0000313" key="6">
    <source>
        <dbReference type="Proteomes" id="UP001165395"/>
    </source>
</evidence>
<comment type="cofactor">
    <cofactor evidence="1">
        <name>FMN</name>
        <dbReference type="ChEBI" id="CHEBI:58210"/>
    </cofactor>
</comment>
<protein>
    <submittedName>
        <fullName evidence="5">Flavin reductase family protein</fullName>
    </submittedName>
</protein>
<dbReference type="SMART" id="SM00903">
    <property type="entry name" value="Flavin_Reduct"/>
    <property type="match status" value="1"/>
</dbReference>
<evidence type="ECO:0000259" key="4">
    <source>
        <dbReference type="SMART" id="SM00903"/>
    </source>
</evidence>
<accession>A0ABS8D224</accession>